<evidence type="ECO:0000256" key="2">
    <source>
        <dbReference type="ARBA" id="ARBA00022692"/>
    </source>
</evidence>
<reference evidence="9" key="2">
    <citation type="submission" date="2020-08" db="EMBL/GenBank/DDBJ databases">
        <title>Plant Genome Project.</title>
        <authorList>
            <person name="Zhang R.-G."/>
        </authorList>
    </citation>
    <scope>NUCLEOTIDE SEQUENCE</scope>
    <source>
        <strain evidence="9">Huo1</strain>
        <tissue evidence="9">Leaf</tissue>
    </source>
</reference>
<sequence length="206" mass="22446">METHLRFGETQVMSKVFPDLSDTTMVVVGLIAAMAFQAAISPPGGVWQETEAEHSAGDAVMASTHPKLYKQFVGANTTAFVSSIITIFLITTRQPSGRILFLLISLFAMWVSLASIALSYRASVMVVAPHTETQSLVHTIIIVVVVSLGILGFIFVYNIVRGLCLNRMSDQHTTTGRLKKLIYDELLGRVDLFVRRSDAASGSAQL</sequence>
<comment type="caution">
    <text evidence="9">The sequence shown here is derived from an EMBL/GenBank/DDBJ whole genome shotgun (WGS) entry which is preliminary data.</text>
</comment>
<dbReference type="Proteomes" id="UP000298416">
    <property type="component" value="Unassembled WGS sequence"/>
</dbReference>
<organism evidence="9">
    <name type="scientific">Salvia splendens</name>
    <name type="common">Scarlet sage</name>
    <dbReference type="NCBI Taxonomy" id="180675"/>
    <lineage>
        <taxon>Eukaryota</taxon>
        <taxon>Viridiplantae</taxon>
        <taxon>Streptophyta</taxon>
        <taxon>Embryophyta</taxon>
        <taxon>Tracheophyta</taxon>
        <taxon>Spermatophyta</taxon>
        <taxon>Magnoliopsida</taxon>
        <taxon>eudicotyledons</taxon>
        <taxon>Gunneridae</taxon>
        <taxon>Pentapetalae</taxon>
        <taxon>asterids</taxon>
        <taxon>lamiids</taxon>
        <taxon>Lamiales</taxon>
        <taxon>Lamiaceae</taxon>
        <taxon>Nepetoideae</taxon>
        <taxon>Mentheae</taxon>
        <taxon>Salviinae</taxon>
        <taxon>Salvia</taxon>
        <taxon>Salvia subgen. Calosphace</taxon>
        <taxon>core Calosphace</taxon>
    </lineage>
</organism>
<gene>
    <name evidence="9" type="ORF">SASPL_134831</name>
</gene>
<protein>
    <recommendedName>
        <fullName evidence="8">PGG domain-containing protein</fullName>
    </recommendedName>
</protein>
<proteinExistence type="predicted"/>
<dbReference type="Pfam" id="PF13962">
    <property type="entry name" value="PGG"/>
    <property type="match status" value="1"/>
</dbReference>
<name>A0A8X8ZG21_SALSN</name>
<accession>A0A8X8ZG21</accession>
<evidence type="ECO:0000259" key="8">
    <source>
        <dbReference type="Pfam" id="PF13962"/>
    </source>
</evidence>
<feature type="transmembrane region" description="Helical" evidence="7">
    <location>
        <begin position="72"/>
        <end position="92"/>
    </location>
</feature>
<dbReference type="PANTHER" id="PTHR24186">
    <property type="entry name" value="PROTEIN PHOSPHATASE 1 REGULATORY SUBUNIT"/>
    <property type="match status" value="1"/>
</dbReference>
<keyword evidence="2 7" id="KW-0812">Transmembrane</keyword>
<dbReference type="GO" id="GO:0005886">
    <property type="term" value="C:plasma membrane"/>
    <property type="evidence" value="ECO:0007669"/>
    <property type="project" value="TreeGrafter"/>
</dbReference>
<keyword evidence="6 7" id="KW-0472">Membrane</keyword>
<comment type="subcellular location">
    <subcellularLocation>
        <location evidence="1">Membrane</location>
        <topology evidence="1">Multi-pass membrane protein</topology>
    </subcellularLocation>
</comment>
<feature type="transmembrane region" description="Helical" evidence="7">
    <location>
        <begin position="140"/>
        <end position="160"/>
    </location>
</feature>
<evidence type="ECO:0000256" key="5">
    <source>
        <dbReference type="ARBA" id="ARBA00023043"/>
    </source>
</evidence>
<reference evidence="9" key="1">
    <citation type="submission" date="2018-01" db="EMBL/GenBank/DDBJ databases">
        <authorList>
            <person name="Mao J.F."/>
        </authorList>
    </citation>
    <scope>NUCLEOTIDE SEQUENCE</scope>
    <source>
        <strain evidence="9">Huo1</strain>
        <tissue evidence="9">Leaf</tissue>
    </source>
</reference>
<dbReference type="EMBL" id="PNBA02000013">
    <property type="protein sequence ID" value="KAG6402629.1"/>
    <property type="molecule type" value="Genomic_DNA"/>
</dbReference>
<feature type="transmembrane region" description="Helical" evidence="7">
    <location>
        <begin position="99"/>
        <end position="120"/>
    </location>
</feature>
<dbReference type="PANTHER" id="PTHR24186:SF37">
    <property type="entry name" value="PGG DOMAIN-CONTAINING PROTEIN"/>
    <property type="match status" value="1"/>
</dbReference>
<evidence type="ECO:0000313" key="10">
    <source>
        <dbReference type="Proteomes" id="UP000298416"/>
    </source>
</evidence>
<keyword evidence="4 7" id="KW-1133">Transmembrane helix</keyword>
<keyword evidence="3" id="KW-0677">Repeat</keyword>
<feature type="domain" description="PGG" evidence="8">
    <location>
        <begin position="19"/>
        <end position="126"/>
    </location>
</feature>
<evidence type="ECO:0000256" key="6">
    <source>
        <dbReference type="ARBA" id="ARBA00023136"/>
    </source>
</evidence>
<dbReference type="InterPro" id="IPR026961">
    <property type="entry name" value="PGG_dom"/>
</dbReference>
<keyword evidence="5" id="KW-0040">ANK repeat</keyword>
<evidence type="ECO:0000256" key="4">
    <source>
        <dbReference type="ARBA" id="ARBA00022989"/>
    </source>
</evidence>
<evidence type="ECO:0000256" key="7">
    <source>
        <dbReference type="SAM" id="Phobius"/>
    </source>
</evidence>
<dbReference type="AlphaFoldDB" id="A0A8X8ZG21"/>
<keyword evidence="10" id="KW-1185">Reference proteome</keyword>
<evidence type="ECO:0000256" key="3">
    <source>
        <dbReference type="ARBA" id="ARBA00022737"/>
    </source>
</evidence>
<evidence type="ECO:0000256" key="1">
    <source>
        <dbReference type="ARBA" id="ARBA00004141"/>
    </source>
</evidence>
<feature type="transmembrane region" description="Helical" evidence="7">
    <location>
        <begin position="20"/>
        <end position="40"/>
    </location>
</feature>
<evidence type="ECO:0000313" key="9">
    <source>
        <dbReference type="EMBL" id="KAG6402629.1"/>
    </source>
</evidence>